<comment type="function">
    <text evidence="4">Has an important function as a repair enzyme for proteins that have been inactivated by oxidation. Catalyzes the reversible oxidation-reduction of methionine sulfoxide in proteins to methionine.</text>
</comment>
<evidence type="ECO:0000256" key="2">
    <source>
        <dbReference type="ARBA" id="ARBA00047806"/>
    </source>
</evidence>
<accession>A0A5N1J853</accession>
<protein>
    <recommendedName>
        <fullName evidence="4">Peptide methionine sulfoxide reductase MsrA</fullName>
        <shortName evidence="4">Protein-methionine-S-oxide reductase</shortName>
        <ecNumber evidence="4">1.8.4.11</ecNumber>
    </recommendedName>
    <alternativeName>
        <fullName evidence="4">Peptide-methionine (S)-S-oxide reductase</fullName>
        <shortName evidence="4">Peptide Met(O) reductase</shortName>
    </alternativeName>
</protein>
<dbReference type="NCBIfam" id="TIGR00401">
    <property type="entry name" value="msrA"/>
    <property type="match status" value="1"/>
</dbReference>
<evidence type="ECO:0000256" key="1">
    <source>
        <dbReference type="ARBA" id="ARBA00023002"/>
    </source>
</evidence>
<dbReference type="InterPro" id="IPR002569">
    <property type="entry name" value="Met_Sox_Rdtase_MsrA_dom"/>
</dbReference>
<dbReference type="Gene3D" id="3.30.1060.10">
    <property type="entry name" value="Peptide methionine sulphoxide reductase MsrA"/>
    <property type="match status" value="1"/>
</dbReference>
<dbReference type="InterPro" id="IPR036509">
    <property type="entry name" value="Met_Sox_Rdtase_MsrA_sf"/>
</dbReference>
<comment type="similarity">
    <text evidence="4">Belongs to the MsrA Met sulfoxide reductase family.</text>
</comment>
<feature type="active site" evidence="4">
    <location>
        <position position="57"/>
    </location>
</feature>
<dbReference type="Proteomes" id="UP000326570">
    <property type="component" value="Unassembled WGS sequence"/>
</dbReference>
<evidence type="ECO:0000256" key="3">
    <source>
        <dbReference type="ARBA" id="ARBA00048782"/>
    </source>
</evidence>
<keyword evidence="8" id="KW-1185">Reference proteome</keyword>
<dbReference type="RefSeq" id="WP_150902316.1">
    <property type="nucleotide sequence ID" value="NZ_VTWT01000001.1"/>
</dbReference>
<keyword evidence="1 4" id="KW-0560">Oxidoreductase</keyword>
<sequence>MTKKTNPFYWLIWLLLLPFWAQAQVPVQDQPVKRMDQEKPEGDIAGKIDIATFAGGCFWCTEAYFERLKGVLRVVSGYAGGTEKNPTYQAVSSGKTGHAESVQITYDSMQISYPDLLKVFFATHDPTSLNRQGPDVGRQYRSIVFYHNPQQKKEIEAYLAQLQKSGKYKNKIVTEVQPYKQFWPAETYHQNYYARHPNDPYVVSVAKPKVRKFEKEFSKWLKKTGSK</sequence>
<feature type="domain" description="Peptide methionine sulphoxide reductase MsrA" evidence="6">
    <location>
        <begin position="51"/>
        <end position="201"/>
    </location>
</feature>
<dbReference type="Pfam" id="PF01625">
    <property type="entry name" value="PMSR"/>
    <property type="match status" value="1"/>
</dbReference>
<dbReference type="AlphaFoldDB" id="A0A5N1J853"/>
<name>A0A5N1J853_9BACT</name>
<evidence type="ECO:0000256" key="4">
    <source>
        <dbReference type="HAMAP-Rule" id="MF_01401"/>
    </source>
</evidence>
<comment type="catalytic activity">
    <reaction evidence="3 4">
        <text>[thioredoxin]-disulfide + L-methionine + H2O = L-methionine (S)-S-oxide + [thioredoxin]-dithiol</text>
        <dbReference type="Rhea" id="RHEA:19993"/>
        <dbReference type="Rhea" id="RHEA-COMP:10698"/>
        <dbReference type="Rhea" id="RHEA-COMP:10700"/>
        <dbReference type="ChEBI" id="CHEBI:15377"/>
        <dbReference type="ChEBI" id="CHEBI:29950"/>
        <dbReference type="ChEBI" id="CHEBI:50058"/>
        <dbReference type="ChEBI" id="CHEBI:57844"/>
        <dbReference type="ChEBI" id="CHEBI:58772"/>
        <dbReference type="EC" id="1.8.4.11"/>
    </reaction>
</comment>
<evidence type="ECO:0000313" key="8">
    <source>
        <dbReference type="Proteomes" id="UP000326570"/>
    </source>
</evidence>
<evidence type="ECO:0000259" key="6">
    <source>
        <dbReference type="Pfam" id="PF01625"/>
    </source>
</evidence>
<evidence type="ECO:0000313" key="7">
    <source>
        <dbReference type="EMBL" id="KAA9346162.1"/>
    </source>
</evidence>
<dbReference type="EC" id="1.8.4.11" evidence="4"/>
<feature type="signal peptide" evidence="5">
    <location>
        <begin position="1"/>
        <end position="23"/>
    </location>
</feature>
<proteinExistence type="inferred from homology"/>
<dbReference type="GO" id="GO:0008113">
    <property type="term" value="F:peptide-methionine (S)-S-oxide reductase activity"/>
    <property type="evidence" value="ECO:0007669"/>
    <property type="project" value="UniProtKB-UniRule"/>
</dbReference>
<dbReference type="PANTHER" id="PTHR43774">
    <property type="entry name" value="PEPTIDE METHIONINE SULFOXIDE REDUCTASE"/>
    <property type="match status" value="1"/>
</dbReference>
<dbReference type="SUPFAM" id="SSF55068">
    <property type="entry name" value="Peptide methionine sulfoxide reductase"/>
    <property type="match status" value="1"/>
</dbReference>
<dbReference type="GO" id="GO:0033744">
    <property type="term" value="F:L-methionine:thioredoxin-disulfide S-oxidoreductase activity"/>
    <property type="evidence" value="ECO:0007669"/>
    <property type="project" value="RHEA"/>
</dbReference>
<reference evidence="7 8" key="1">
    <citation type="submission" date="2019-09" db="EMBL/GenBank/DDBJ databases">
        <title>Genome sequence of Adhaeribacter sp. M2.</title>
        <authorList>
            <person name="Srinivasan S."/>
        </authorList>
    </citation>
    <scope>NUCLEOTIDE SEQUENCE [LARGE SCALE GENOMIC DNA]</scope>
    <source>
        <strain evidence="7 8">M2</strain>
    </source>
</reference>
<dbReference type="HAMAP" id="MF_01401">
    <property type="entry name" value="MsrA"/>
    <property type="match status" value="1"/>
</dbReference>
<evidence type="ECO:0000256" key="5">
    <source>
        <dbReference type="SAM" id="SignalP"/>
    </source>
</evidence>
<comment type="catalytic activity">
    <reaction evidence="2 4">
        <text>L-methionyl-[protein] + [thioredoxin]-disulfide + H2O = L-methionyl-(S)-S-oxide-[protein] + [thioredoxin]-dithiol</text>
        <dbReference type="Rhea" id="RHEA:14217"/>
        <dbReference type="Rhea" id="RHEA-COMP:10698"/>
        <dbReference type="Rhea" id="RHEA-COMP:10700"/>
        <dbReference type="Rhea" id="RHEA-COMP:12313"/>
        <dbReference type="Rhea" id="RHEA-COMP:12315"/>
        <dbReference type="ChEBI" id="CHEBI:15377"/>
        <dbReference type="ChEBI" id="CHEBI:16044"/>
        <dbReference type="ChEBI" id="CHEBI:29950"/>
        <dbReference type="ChEBI" id="CHEBI:44120"/>
        <dbReference type="ChEBI" id="CHEBI:50058"/>
        <dbReference type="EC" id="1.8.4.11"/>
    </reaction>
</comment>
<dbReference type="EMBL" id="VTWT01000001">
    <property type="protein sequence ID" value="KAA9346162.1"/>
    <property type="molecule type" value="Genomic_DNA"/>
</dbReference>
<keyword evidence="5" id="KW-0732">Signal</keyword>
<organism evidence="7 8">
    <name type="scientific">Adhaeribacter soli</name>
    <dbReference type="NCBI Taxonomy" id="2607655"/>
    <lineage>
        <taxon>Bacteria</taxon>
        <taxon>Pseudomonadati</taxon>
        <taxon>Bacteroidota</taxon>
        <taxon>Cytophagia</taxon>
        <taxon>Cytophagales</taxon>
        <taxon>Hymenobacteraceae</taxon>
        <taxon>Adhaeribacter</taxon>
    </lineage>
</organism>
<comment type="caution">
    <text evidence="7">The sequence shown here is derived from an EMBL/GenBank/DDBJ whole genome shotgun (WGS) entry which is preliminary data.</text>
</comment>
<feature type="chain" id="PRO_5024964305" description="Peptide methionine sulfoxide reductase MsrA" evidence="5">
    <location>
        <begin position="24"/>
        <end position="227"/>
    </location>
</feature>
<gene>
    <name evidence="4 7" type="primary">msrA</name>
    <name evidence="7" type="ORF">F0P94_03515</name>
</gene>
<dbReference type="PANTHER" id="PTHR43774:SF1">
    <property type="entry name" value="PEPTIDE METHIONINE SULFOXIDE REDUCTASE MSRA 2"/>
    <property type="match status" value="1"/>
</dbReference>